<dbReference type="Proteomes" id="UP000612585">
    <property type="component" value="Unassembled WGS sequence"/>
</dbReference>
<keyword evidence="6 7" id="KW-0472">Membrane</keyword>
<dbReference type="InterPro" id="IPR036259">
    <property type="entry name" value="MFS_trans_sf"/>
</dbReference>
<dbReference type="Gene3D" id="1.20.1250.20">
    <property type="entry name" value="MFS general substrate transporter like domains"/>
    <property type="match status" value="1"/>
</dbReference>
<keyword evidence="10" id="KW-1185">Reference proteome</keyword>
<accession>A0A8J4E5L7</accession>
<sequence length="423" mass="43074">MGGAASGRRIRRSGDARTLLARPAFVRLWIAALISRTGDWLLLVALPVFLLQETGSVAATSTMLLIELVTRVGSGHLLGVLADRYDRRSLVTWTSIGQAAALLPLLAAQGDRLVVIVYAVAAVEAVLGTLAGVTLAALLPDIVDGADLIRARGLLGMTSDIGRFAGATAAGFVLAGGGMTGVVLVDTGSFLAVWLVFATRLDRAVAATPAGKARTGFLASWTTGLAAVRRDRRLWGAVVVTGCTATAQGILLIALVLFVLAVLHGSAAQVGVFRGVVGAGAFAGAALVSALGERIAPHLLAGGSLVLTAVLLVAIWNAPQWTTAWPYYVVMLTLLGLPAVASFTALSVLVQRHAPRAGRGRVFGLLASVNSGGQGLGLLLGGGLVDAVGPTVMLNGQAALTLVAGVVALTVLRPAPGAHRQVA</sequence>
<evidence type="ECO:0000256" key="7">
    <source>
        <dbReference type="SAM" id="Phobius"/>
    </source>
</evidence>
<feature type="transmembrane region" description="Helical" evidence="7">
    <location>
        <begin position="115"/>
        <end position="139"/>
    </location>
</feature>
<dbReference type="PRINTS" id="PR01988">
    <property type="entry name" value="EXPORTERBACE"/>
</dbReference>
<feature type="transmembrane region" description="Helical" evidence="7">
    <location>
        <begin position="272"/>
        <end position="292"/>
    </location>
</feature>
<keyword evidence="2" id="KW-0813">Transport</keyword>
<evidence type="ECO:0000313" key="10">
    <source>
        <dbReference type="Proteomes" id="UP000612585"/>
    </source>
</evidence>
<gene>
    <name evidence="9" type="ORF">Vau01_097600</name>
</gene>
<feature type="domain" description="Major facilitator superfamily (MFS) profile" evidence="8">
    <location>
        <begin position="235"/>
        <end position="423"/>
    </location>
</feature>
<keyword evidence="5 7" id="KW-1133">Transmembrane helix</keyword>
<feature type="transmembrane region" description="Helical" evidence="7">
    <location>
        <begin position="325"/>
        <end position="350"/>
    </location>
</feature>
<dbReference type="CDD" id="cd06173">
    <property type="entry name" value="MFS_MefA_like"/>
    <property type="match status" value="1"/>
</dbReference>
<evidence type="ECO:0000256" key="3">
    <source>
        <dbReference type="ARBA" id="ARBA00022475"/>
    </source>
</evidence>
<dbReference type="GO" id="GO:0022857">
    <property type="term" value="F:transmembrane transporter activity"/>
    <property type="evidence" value="ECO:0007669"/>
    <property type="project" value="InterPro"/>
</dbReference>
<proteinExistence type="predicted"/>
<evidence type="ECO:0000256" key="2">
    <source>
        <dbReference type="ARBA" id="ARBA00022448"/>
    </source>
</evidence>
<reference evidence="9" key="1">
    <citation type="submission" date="2021-01" db="EMBL/GenBank/DDBJ databases">
        <title>Whole genome shotgun sequence of Virgisporangium aurantiacum NBRC 16421.</title>
        <authorList>
            <person name="Komaki H."/>
            <person name="Tamura T."/>
        </authorList>
    </citation>
    <scope>NUCLEOTIDE SEQUENCE</scope>
    <source>
        <strain evidence="9">NBRC 16421</strain>
    </source>
</reference>
<keyword evidence="4 7" id="KW-0812">Transmembrane</keyword>
<protein>
    <submittedName>
        <fullName evidence="9">MFS transporter</fullName>
    </submittedName>
</protein>
<evidence type="ECO:0000256" key="1">
    <source>
        <dbReference type="ARBA" id="ARBA00004651"/>
    </source>
</evidence>
<dbReference type="Pfam" id="PF05977">
    <property type="entry name" value="MFS_3"/>
    <property type="match status" value="1"/>
</dbReference>
<organism evidence="9 10">
    <name type="scientific">Virgisporangium aurantiacum</name>
    <dbReference type="NCBI Taxonomy" id="175570"/>
    <lineage>
        <taxon>Bacteria</taxon>
        <taxon>Bacillati</taxon>
        <taxon>Actinomycetota</taxon>
        <taxon>Actinomycetes</taxon>
        <taxon>Micromonosporales</taxon>
        <taxon>Micromonosporaceae</taxon>
        <taxon>Virgisporangium</taxon>
    </lineage>
</organism>
<feature type="transmembrane region" description="Helical" evidence="7">
    <location>
        <begin position="392"/>
        <end position="412"/>
    </location>
</feature>
<dbReference type="PANTHER" id="PTHR23513">
    <property type="entry name" value="INTEGRAL MEMBRANE EFFLUX PROTEIN-RELATED"/>
    <property type="match status" value="1"/>
</dbReference>
<evidence type="ECO:0000256" key="4">
    <source>
        <dbReference type="ARBA" id="ARBA00022692"/>
    </source>
</evidence>
<dbReference type="EMBL" id="BOPG01000076">
    <property type="protein sequence ID" value="GIJ62244.1"/>
    <property type="molecule type" value="Genomic_DNA"/>
</dbReference>
<dbReference type="SUPFAM" id="SSF103473">
    <property type="entry name" value="MFS general substrate transporter"/>
    <property type="match status" value="1"/>
</dbReference>
<dbReference type="PANTHER" id="PTHR23513:SF6">
    <property type="entry name" value="MAJOR FACILITATOR SUPERFAMILY ASSOCIATED DOMAIN-CONTAINING PROTEIN"/>
    <property type="match status" value="1"/>
</dbReference>
<keyword evidence="3" id="KW-1003">Cell membrane</keyword>
<dbReference type="AlphaFoldDB" id="A0A8J4E5L7"/>
<dbReference type="InterPro" id="IPR022324">
    <property type="entry name" value="Bacilysin_exporter_BacE_put"/>
</dbReference>
<name>A0A8J4E5L7_9ACTN</name>
<feature type="transmembrane region" description="Helical" evidence="7">
    <location>
        <begin position="164"/>
        <end position="197"/>
    </location>
</feature>
<dbReference type="InterPro" id="IPR020846">
    <property type="entry name" value="MFS_dom"/>
</dbReference>
<dbReference type="GO" id="GO:0005886">
    <property type="term" value="C:plasma membrane"/>
    <property type="evidence" value="ECO:0007669"/>
    <property type="project" value="UniProtKB-SubCell"/>
</dbReference>
<dbReference type="InterPro" id="IPR010290">
    <property type="entry name" value="TM_effector"/>
</dbReference>
<comment type="caution">
    <text evidence="9">The sequence shown here is derived from an EMBL/GenBank/DDBJ whole genome shotgun (WGS) entry which is preliminary data.</text>
</comment>
<feature type="transmembrane region" description="Helical" evidence="7">
    <location>
        <begin position="299"/>
        <end position="319"/>
    </location>
</feature>
<evidence type="ECO:0000313" key="9">
    <source>
        <dbReference type="EMBL" id="GIJ62244.1"/>
    </source>
</evidence>
<feature type="transmembrane region" description="Helical" evidence="7">
    <location>
        <begin position="234"/>
        <end position="260"/>
    </location>
</feature>
<dbReference type="PROSITE" id="PS50850">
    <property type="entry name" value="MFS"/>
    <property type="match status" value="1"/>
</dbReference>
<evidence type="ECO:0000259" key="8">
    <source>
        <dbReference type="PROSITE" id="PS50850"/>
    </source>
</evidence>
<evidence type="ECO:0000256" key="6">
    <source>
        <dbReference type="ARBA" id="ARBA00023136"/>
    </source>
</evidence>
<feature type="transmembrane region" description="Helical" evidence="7">
    <location>
        <begin position="362"/>
        <end position="380"/>
    </location>
</feature>
<dbReference type="RefSeq" id="WP_204007770.1">
    <property type="nucleotide sequence ID" value="NZ_BOPG01000076.1"/>
</dbReference>
<comment type="subcellular location">
    <subcellularLocation>
        <location evidence="1">Cell membrane</location>
        <topology evidence="1">Multi-pass membrane protein</topology>
    </subcellularLocation>
</comment>
<evidence type="ECO:0000256" key="5">
    <source>
        <dbReference type="ARBA" id="ARBA00022989"/>
    </source>
</evidence>